<evidence type="ECO:0000313" key="2">
    <source>
        <dbReference type="Proteomes" id="UP001459277"/>
    </source>
</evidence>
<dbReference type="Proteomes" id="UP001459277">
    <property type="component" value="Unassembled WGS sequence"/>
</dbReference>
<dbReference type="AlphaFoldDB" id="A0AAW2DWU7"/>
<protein>
    <submittedName>
        <fullName evidence="1">Uncharacterized protein</fullName>
    </submittedName>
</protein>
<sequence>MYDIRDTNDWEVDLMADFIHILESNTLSLESEDPWDKILTSDNLRHRDFDFVD</sequence>
<name>A0AAW2DWU7_9ROSI</name>
<evidence type="ECO:0000313" key="1">
    <source>
        <dbReference type="EMBL" id="KAL0013835.1"/>
    </source>
</evidence>
<dbReference type="EMBL" id="JAZDWU010000001">
    <property type="protein sequence ID" value="KAL0013835.1"/>
    <property type="molecule type" value="Genomic_DNA"/>
</dbReference>
<keyword evidence="2" id="KW-1185">Reference proteome</keyword>
<organism evidence="1 2">
    <name type="scientific">Lithocarpus litseifolius</name>
    <dbReference type="NCBI Taxonomy" id="425828"/>
    <lineage>
        <taxon>Eukaryota</taxon>
        <taxon>Viridiplantae</taxon>
        <taxon>Streptophyta</taxon>
        <taxon>Embryophyta</taxon>
        <taxon>Tracheophyta</taxon>
        <taxon>Spermatophyta</taxon>
        <taxon>Magnoliopsida</taxon>
        <taxon>eudicotyledons</taxon>
        <taxon>Gunneridae</taxon>
        <taxon>Pentapetalae</taxon>
        <taxon>rosids</taxon>
        <taxon>fabids</taxon>
        <taxon>Fagales</taxon>
        <taxon>Fagaceae</taxon>
        <taxon>Lithocarpus</taxon>
    </lineage>
</organism>
<gene>
    <name evidence="1" type="ORF">SO802_000904</name>
</gene>
<accession>A0AAW2DWU7</accession>
<proteinExistence type="predicted"/>
<comment type="caution">
    <text evidence="1">The sequence shown here is derived from an EMBL/GenBank/DDBJ whole genome shotgun (WGS) entry which is preliminary data.</text>
</comment>
<reference evidence="1 2" key="1">
    <citation type="submission" date="2024-01" db="EMBL/GenBank/DDBJ databases">
        <title>A telomere-to-telomere, gap-free genome of sweet tea (Lithocarpus litseifolius).</title>
        <authorList>
            <person name="Zhou J."/>
        </authorList>
    </citation>
    <scope>NUCLEOTIDE SEQUENCE [LARGE SCALE GENOMIC DNA]</scope>
    <source>
        <strain evidence="1">Zhou-2022a</strain>
        <tissue evidence="1">Leaf</tissue>
    </source>
</reference>